<comment type="caution">
    <text evidence="1">The sequence shown here is derived from an EMBL/GenBank/DDBJ whole genome shotgun (WGS) entry which is preliminary data.</text>
</comment>
<dbReference type="AlphaFoldDB" id="A0A1F5KZZ4"/>
<dbReference type="Proteomes" id="UP000177622">
    <property type="component" value="Unassembled WGS sequence"/>
</dbReference>
<dbReference type="EMBL" id="LXJU01000226">
    <property type="protein sequence ID" value="OGE46494.1"/>
    <property type="molecule type" value="Genomic_DNA"/>
</dbReference>
<dbReference type="GeneID" id="34582912"/>
<accession>A0A1F5KZZ4</accession>
<evidence type="ECO:0000313" key="2">
    <source>
        <dbReference type="Proteomes" id="UP000177622"/>
    </source>
</evidence>
<dbReference type="RefSeq" id="XP_022481965.1">
    <property type="nucleotide sequence ID" value="XM_022638178.1"/>
</dbReference>
<protein>
    <submittedName>
        <fullName evidence="1">Uncharacterized protein</fullName>
    </submittedName>
</protein>
<keyword evidence="2" id="KW-1185">Reference proteome</keyword>
<proteinExistence type="predicted"/>
<organism evidence="1 2">
    <name type="scientific">Penicillium arizonense</name>
    <dbReference type="NCBI Taxonomy" id="1835702"/>
    <lineage>
        <taxon>Eukaryota</taxon>
        <taxon>Fungi</taxon>
        <taxon>Dikarya</taxon>
        <taxon>Ascomycota</taxon>
        <taxon>Pezizomycotina</taxon>
        <taxon>Eurotiomycetes</taxon>
        <taxon>Eurotiomycetidae</taxon>
        <taxon>Eurotiales</taxon>
        <taxon>Aspergillaceae</taxon>
        <taxon>Penicillium</taxon>
    </lineage>
</organism>
<sequence length="310" mass="34598">MLQVLERPFLSHWDPTNGKHVPHADLSSKVPVTKAPFIYSKTEELVWKWEQSKLCGRSINIALSSAMIPQGHPPNKADSQGKFVSIENGIIHVFSKAHLMNLEPHDYQIGILETTHSANLKIILLGAKKERQTKCLSGSLFGLQHSLLQRGPLSSNRWSTEFWVSDSVVVDSRSIEEAKSVLKAVRPESPDEATYVCVGLPVTIFGPLFNTLVSKWNASAASFEYSNGFIWIYFTVDPTNFKIDAGEFSSPAKQSISSMLKQMNGKSWFVRAKLMFRLKRSSGEKAVILAELLEVSHIHVTSSHKPITHS</sequence>
<name>A0A1F5KZZ4_PENAI</name>
<gene>
    <name evidence="1" type="ORF">PENARI_c226G11227</name>
</gene>
<feature type="non-terminal residue" evidence="1">
    <location>
        <position position="310"/>
    </location>
</feature>
<evidence type="ECO:0000313" key="1">
    <source>
        <dbReference type="EMBL" id="OGE46494.1"/>
    </source>
</evidence>
<dbReference type="OrthoDB" id="4324442at2759"/>
<reference evidence="1 2" key="1">
    <citation type="journal article" date="2016" name="Sci. Rep.">
        <title>Penicillium arizonense, a new, genome sequenced fungal species, reveals a high chemical diversity in secreted metabolites.</title>
        <authorList>
            <person name="Grijseels S."/>
            <person name="Nielsen J.C."/>
            <person name="Randelovic M."/>
            <person name="Nielsen J."/>
            <person name="Nielsen K.F."/>
            <person name="Workman M."/>
            <person name="Frisvad J.C."/>
        </authorList>
    </citation>
    <scope>NUCLEOTIDE SEQUENCE [LARGE SCALE GENOMIC DNA]</scope>
    <source>
        <strain evidence="1 2">CBS 141311</strain>
    </source>
</reference>